<dbReference type="InterPro" id="IPR027454">
    <property type="entry name" value="Histone_HNS_N"/>
</dbReference>
<dbReference type="Proteomes" id="UP000244197">
    <property type="component" value="Unassembled WGS sequence"/>
</dbReference>
<name>A0A2T5F0V0_VIBSP</name>
<evidence type="ECO:0000259" key="2">
    <source>
        <dbReference type="Pfam" id="PF22470"/>
    </source>
</evidence>
<dbReference type="Pfam" id="PF22470">
    <property type="entry name" value="Histone_HNS_N"/>
    <property type="match status" value="1"/>
</dbReference>
<dbReference type="AlphaFoldDB" id="A0A2T5F0V0"/>
<feature type="domain" description="DNA-binding protein H-NS-like N-terminal" evidence="2">
    <location>
        <begin position="21"/>
        <end position="93"/>
    </location>
</feature>
<dbReference type="InterPro" id="IPR054180">
    <property type="entry name" value="H-NS-like_N"/>
</dbReference>
<dbReference type="EMBL" id="PIFK01000003">
    <property type="protein sequence ID" value="PTP39379.1"/>
    <property type="molecule type" value="Genomic_DNA"/>
</dbReference>
<dbReference type="Gene3D" id="1.10.287.1050">
    <property type="entry name" value="H-NS histone-like proteins"/>
    <property type="match status" value="1"/>
</dbReference>
<sequence length="277" mass="30794">MTIENTIELPNLTETEELHIALKVMRGKRSVRKFVEEHGFDVLESCKNVIDQIVIEQLEEISREEEKRKNHEAAIQTAAQGYIDAMKAAGVEVSIDEALSALTGVNSDSSVTPRKRTASKSTGAPRAPRKEYSFLVGGEIIMRPFARPSKDIKDEMDANGYAEQWMLLAPESVEEFLSDAAGQQKYKSQIDSMKEFFEKKNSVKQEDSEPVALGSKVEYSLALDIETAKDKFDIEMTEDFIFEGSSDQLSSDQEKLLIAISADETVEGGIEAIEALS</sequence>
<dbReference type="GO" id="GO:0046983">
    <property type="term" value="F:protein dimerization activity"/>
    <property type="evidence" value="ECO:0007669"/>
    <property type="project" value="InterPro"/>
</dbReference>
<organism evidence="3 4">
    <name type="scientific">Vibrio splendidus</name>
    <dbReference type="NCBI Taxonomy" id="29497"/>
    <lineage>
        <taxon>Bacteria</taxon>
        <taxon>Pseudomonadati</taxon>
        <taxon>Pseudomonadota</taxon>
        <taxon>Gammaproteobacteria</taxon>
        <taxon>Vibrionales</taxon>
        <taxon>Vibrionaceae</taxon>
        <taxon>Vibrio</taxon>
    </lineage>
</organism>
<evidence type="ECO:0000313" key="4">
    <source>
        <dbReference type="Proteomes" id="UP000244197"/>
    </source>
</evidence>
<feature type="region of interest" description="Disordered" evidence="1">
    <location>
        <begin position="106"/>
        <end position="126"/>
    </location>
</feature>
<evidence type="ECO:0000256" key="1">
    <source>
        <dbReference type="SAM" id="MobiDB-lite"/>
    </source>
</evidence>
<proteinExistence type="predicted"/>
<gene>
    <name evidence="3" type="ORF">CWO07_02090</name>
</gene>
<evidence type="ECO:0000313" key="3">
    <source>
        <dbReference type="EMBL" id="PTP39379.1"/>
    </source>
</evidence>
<reference evidence="3 4" key="1">
    <citation type="submission" date="2017-11" db="EMBL/GenBank/DDBJ databases">
        <title>Population delineation of vibrios coincides with oyster pathogenicity.</title>
        <authorList>
            <person name="Bruto M."/>
            <person name="Labreuche Y."/>
            <person name="James A."/>
            <person name="Piel D."/>
            <person name="Chenivesse S."/>
            <person name="Petton B."/>
            <person name="Polz M.F."/>
            <person name="Le Roux F."/>
        </authorList>
    </citation>
    <scope>NUCLEOTIDE SEQUENCE [LARGE SCALE GENOMIC DNA]</scope>
    <source>
        <strain evidence="3 4">FF_144</strain>
    </source>
</reference>
<dbReference type="RefSeq" id="WP_108187175.1">
    <property type="nucleotide sequence ID" value="NZ_PIFK01000003.1"/>
</dbReference>
<comment type="caution">
    <text evidence="3">The sequence shown here is derived from an EMBL/GenBank/DDBJ whole genome shotgun (WGS) entry which is preliminary data.</text>
</comment>
<accession>A0A2T5F0V0</accession>
<protein>
    <recommendedName>
        <fullName evidence="2">DNA-binding protein H-NS-like N-terminal domain-containing protein</fullName>
    </recommendedName>
</protein>